<evidence type="ECO:0000313" key="3">
    <source>
        <dbReference type="Proteomes" id="UP000617628"/>
    </source>
</evidence>
<dbReference type="GO" id="GO:0030288">
    <property type="term" value="C:outer membrane-bounded periplasmic space"/>
    <property type="evidence" value="ECO:0007669"/>
    <property type="project" value="TreeGrafter"/>
</dbReference>
<dbReference type="SMART" id="SM00245">
    <property type="entry name" value="TSPc"/>
    <property type="match status" value="1"/>
</dbReference>
<dbReference type="Gene3D" id="3.30.750.44">
    <property type="match status" value="1"/>
</dbReference>
<comment type="caution">
    <text evidence="2">The sequence shown here is derived from an EMBL/GenBank/DDBJ whole genome shotgun (WGS) entry which is preliminary data.</text>
</comment>
<dbReference type="Pfam" id="PF14684">
    <property type="entry name" value="Tricorn_C1"/>
    <property type="match status" value="1"/>
</dbReference>
<protein>
    <recommendedName>
        <fullName evidence="1">Tail specific protease domain-containing protein</fullName>
    </recommendedName>
</protein>
<evidence type="ECO:0000313" key="2">
    <source>
        <dbReference type="EMBL" id="MBK1875691.1"/>
    </source>
</evidence>
<gene>
    <name evidence="2" type="ORF">JIN87_02365</name>
</gene>
<dbReference type="SUPFAM" id="SSF50156">
    <property type="entry name" value="PDZ domain-like"/>
    <property type="match status" value="1"/>
</dbReference>
<dbReference type="RefSeq" id="WP_200353910.1">
    <property type="nucleotide sequence ID" value="NZ_JAENIL010000003.1"/>
</dbReference>
<dbReference type="Gene3D" id="2.30.42.10">
    <property type="match status" value="1"/>
</dbReference>
<feature type="domain" description="Tail specific protease" evidence="1">
    <location>
        <begin position="203"/>
        <end position="401"/>
    </location>
</feature>
<keyword evidence="3" id="KW-1185">Reference proteome</keyword>
<dbReference type="Pfam" id="PF03572">
    <property type="entry name" value="Peptidase_S41"/>
    <property type="match status" value="1"/>
</dbReference>
<sequence length="428" mass="46772">MRKIVHCFRVILFIGFLWGAGSHLWGDSEGLFVETFEAAWSQVGKTYYDANFGGLDWDEVGERYRAKVKKATDMDEVRRLISSMLYELGESHLALLSAGGSEEYALVPWTGGWAGVDLCYRKEALVFYRVDREGAGYEAGIRSGDTLLSVDGRTVKQFKRSARKSGLPKHTLRYSVLATVLSHFRGGVGDELSLVVKGSDGRRRTLDLTLGRYVGRTSEPLGRIGRMPLELELKRLESGAGYVRFNFWFPAVMPQIREFIQSLPPEADGLVIDLRGNPGGVMLMAGGIAGMLLDEQAELGRTTLREGHMNVVGFPQNGRFLGKVAVLVDEASVSTSEVFAIGMQELGRVRVFGQRTPGAALPSVIVSLPSGDSLQIALGDFKTPQGVTLEGRGVTPDEIVTISPVDLSQGEDSVLSAALDWIHQTQTL</sequence>
<dbReference type="GO" id="GO:0008236">
    <property type="term" value="F:serine-type peptidase activity"/>
    <property type="evidence" value="ECO:0007669"/>
    <property type="project" value="InterPro"/>
</dbReference>
<name>A0A934VJJ6_9BACT</name>
<evidence type="ECO:0000259" key="1">
    <source>
        <dbReference type="SMART" id="SM00245"/>
    </source>
</evidence>
<dbReference type="Proteomes" id="UP000617628">
    <property type="component" value="Unassembled WGS sequence"/>
</dbReference>
<dbReference type="AlphaFoldDB" id="A0A934VJJ6"/>
<dbReference type="InterPro" id="IPR036034">
    <property type="entry name" value="PDZ_sf"/>
</dbReference>
<dbReference type="InterPro" id="IPR028204">
    <property type="entry name" value="Tricorn_C1"/>
</dbReference>
<dbReference type="SUPFAM" id="SSF52096">
    <property type="entry name" value="ClpP/crotonase"/>
    <property type="match status" value="1"/>
</dbReference>
<proteinExistence type="predicted"/>
<dbReference type="GO" id="GO:0004175">
    <property type="term" value="F:endopeptidase activity"/>
    <property type="evidence" value="ECO:0007669"/>
    <property type="project" value="TreeGrafter"/>
</dbReference>
<dbReference type="Gene3D" id="3.90.226.10">
    <property type="entry name" value="2-enoyl-CoA Hydratase, Chain A, domain 1"/>
    <property type="match status" value="1"/>
</dbReference>
<dbReference type="PANTHER" id="PTHR32060:SF30">
    <property type="entry name" value="CARBOXY-TERMINAL PROCESSING PROTEASE CTPA"/>
    <property type="match status" value="1"/>
</dbReference>
<dbReference type="PANTHER" id="PTHR32060">
    <property type="entry name" value="TAIL-SPECIFIC PROTEASE"/>
    <property type="match status" value="1"/>
</dbReference>
<reference evidence="2" key="1">
    <citation type="submission" date="2021-01" db="EMBL/GenBank/DDBJ databases">
        <title>Modified the classification status of verrucomicrobia.</title>
        <authorList>
            <person name="Feng X."/>
        </authorList>
    </citation>
    <scope>NUCLEOTIDE SEQUENCE</scope>
    <source>
        <strain evidence="2">KCTC 13126</strain>
    </source>
</reference>
<dbReference type="CDD" id="cd07562">
    <property type="entry name" value="Peptidase_S41_TRI"/>
    <property type="match status" value="1"/>
</dbReference>
<organism evidence="2 3">
    <name type="scientific">Pelagicoccus mobilis</name>
    <dbReference type="NCBI Taxonomy" id="415221"/>
    <lineage>
        <taxon>Bacteria</taxon>
        <taxon>Pseudomonadati</taxon>
        <taxon>Verrucomicrobiota</taxon>
        <taxon>Opitutia</taxon>
        <taxon>Puniceicoccales</taxon>
        <taxon>Pelagicoccaceae</taxon>
        <taxon>Pelagicoccus</taxon>
    </lineage>
</organism>
<dbReference type="GO" id="GO:0006508">
    <property type="term" value="P:proteolysis"/>
    <property type="evidence" value="ECO:0007669"/>
    <property type="project" value="InterPro"/>
</dbReference>
<dbReference type="InterPro" id="IPR029045">
    <property type="entry name" value="ClpP/crotonase-like_dom_sf"/>
</dbReference>
<dbReference type="InterPro" id="IPR005151">
    <property type="entry name" value="Tail-specific_protease"/>
</dbReference>
<dbReference type="GO" id="GO:0007165">
    <property type="term" value="P:signal transduction"/>
    <property type="evidence" value="ECO:0007669"/>
    <property type="project" value="TreeGrafter"/>
</dbReference>
<dbReference type="EMBL" id="JAENIL010000003">
    <property type="protein sequence ID" value="MBK1875691.1"/>
    <property type="molecule type" value="Genomic_DNA"/>
</dbReference>
<accession>A0A934VJJ6</accession>